<evidence type="ECO:0000259" key="2">
    <source>
        <dbReference type="Pfam" id="PF13472"/>
    </source>
</evidence>
<organism evidence="3 4">
    <name type="scientific">Imperialibacter roseus</name>
    <dbReference type="NCBI Taxonomy" id="1324217"/>
    <lineage>
        <taxon>Bacteria</taxon>
        <taxon>Pseudomonadati</taxon>
        <taxon>Bacteroidota</taxon>
        <taxon>Cytophagia</taxon>
        <taxon>Cytophagales</taxon>
        <taxon>Flammeovirgaceae</taxon>
        <taxon>Imperialibacter</taxon>
    </lineage>
</organism>
<dbReference type="RefSeq" id="WP_317491500.1">
    <property type="nucleotide sequence ID" value="NZ_CP136051.1"/>
</dbReference>
<dbReference type="EMBL" id="CP136051">
    <property type="protein sequence ID" value="WOK08869.1"/>
    <property type="molecule type" value="Genomic_DNA"/>
</dbReference>
<accession>A0ABZ0IV59</accession>
<feature type="signal peptide" evidence="1">
    <location>
        <begin position="1"/>
        <end position="23"/>
    </location>
</feature>
<evidence type="ECO:0000313" key="3">
    <source>
        <dbReference type="EMBL" id="WOK08869.1"/>
    </source>
</evidence>
<keyword evidence="1" id="KW-0732">Signal</keyword>
<dbReference type="PANTHER" id="PTHR30383:SF5">
    <property type="entry name" value="SGNH HYDROLASE-TYPE ESTERASE DOMAIN-CONTAINING PROTEIN"/>
    <property type="match status" value="1"/>
</dbReference>
<dbReference type="SUPFAM" id="SSF52266">
    <property type="entry name" value="SGNH hydrolase"/>
    <property type="match status" value="1"/>
</dbReference>
<evidence type="ECO:0000313" key="4">
    <source>
        <dbReference type="Proteomes" id="UP001302349"/>
    </source>
</evidence>
<feature type="chain" id="PRO_5045505940" evidence="1">
    <location>
        <begin position="24"/>
        <end position="237"/>
    </location>
</feature>
<keyword evidence="4" id="KW-1185">Reference proteome</keyword>
<dbReference type="InterPro" id="IPR051532">
    <property type="entry name" value="Ester_Hydrolysis_Enzymes"/>
</dbReference>
<dbReference type="Proteomes" id="UP001302349">
    <property type="component" value="Chromosome"/>
</dbReference>
<dbReference type="InterPro" id="IPR013830">
    <property type="entry name" value="SGNH_hydro"/>
</dbReference>
<proteinExistence type="predicted"/>
<gene>
    <name evidence="3" type="ORF">RT717_09495</name>
</gene>
<dbReference type="Pfam" id="PF13472">
    <property type="entry name" value="Lipase_GDSL_2"/>
    <property type="match status" value="1"/>
</dbReference>
<dbReference type="InterPro" id="IPR036514">
    <property type="entry name" value="SGNH_hydro_sf"/>
</dbReference>
<reference evidence="3 4" key="1">
    <citation type="journal article" date="2023" name="Microbiol. Resour. Announc.">
        <title>Complete Genome Sequence of Imperialibacter roseus strain P4T.</title>
        <authorList>
            <person name="Tizabi D.R."/>
            <person name="Bachvaroff T."/>
            <person name="Hill R.T."/>
        </authorList>
    </citation>
    <scope>NUCLEOTIDE SEQUENCE [LARGE SCALE GENOMIC DNA]</scope>
    <source>
        <strain evidence="3 4">P4T</strain>
    </source>
</reference>
<name>A0ABZ0IV59_9BACT</name>
<dbReference type="Gene3D" id="3.40.50.1110">
    <property type="entry name" value="SGNH hydrolase"/>
    <property type="match status" value="1"/>
</dbReference>
<dbReference type="PANTHER" id="PTHR30383">
    <property type="entry name" value="THIOESTERASE 1/PROTEASE 1/LYSOPHOSPHOLIPASE L1"/>
    <property type="match status" value="1"/>
</dbReference>
<sequence length="237" mass="27075">MKKHLLPSILLLSLFAPSLPATAQQSVTHQNVFDTIPFIMEHHKRRLEKFSKEPMSTGKILFLGNSITEGGPWGELLGDPTVVNRGIGGDFSYGILNRLDEIIQRKPSKLFLLIGVNDIGNDIPNAVIADNVRKIVERLKAETPATEIYIQSILPVNPEYPRFPQHYDKQYHVLMTNQLLYKVALDTKVTYVNLFPLFLDDRQRLAADLTKDGLHLNRQGYDIWVRHLREMGYLPHP</sequence>
<feature type="domain" description="SGNH hydrolase-type esterase" evidence="2">
    <location>
        <begin position="62"/>
        <end position="223"/>
    </location>
</feature>
<evidence type="ECO:0000256" key="1">
    <source>
        <dbReference type="SAM" id="SignalP"/>
    </source>
</evidence>
<protein>
    <submittedName>
        <fullName evidence="3">GDSL-type esterase/lipase family protein</fullName>
    </submittedName>
</protein>